<protein>
    <submittedName>
        <fullName evidence="1">Uncharacterized protein</fullName>
    </submittedName>
</protein>
<accession>A0AAV4WHK6</accession>
<dbReference type="Proteomes" id="UP001054945">
    <property type="component" value="Unassembled WGS sequence"/>
</dbReference>
<keyword evidence="2" id="KW-1185">Reference proteome</keyword>
<sequence>MAKLWIHLIRSIAAEVFRRKNDERLNSSTVRHYPAGISHLAEKRVTCQDKWDQLLFFPSRKWPNDSVPYHTTSHIHFINVPDMLTNKVRLF</sequence>
<comment type="caution">
    <text evidence="1">The sequence shown here is derived from an EMBL/GenBank/DDBJ whole genome shotgun (WGS) entry which is preliminary data.</text>
</comment>
<name>A0AAV4WHK6_CAEEX</name>
<dbReference type="EMBL" id="BPLR01016238">
    <property type="protein sequence ID" value="GIY82341.1"/>
    <property type="molecule type" value="Genomic_DNA"/>
</dbReference>
<gene>
    <name evidence="1" type="ORF">CEXT_745471</name>
</gene>
<evidence type="ECO:0000313" key="1">
    <source>
        <dbReference type="EMBL" id="GIY82341.1"/>
    </source>
</evidence>
<proteinExistence type="predicted"/>
<reference evidence="1 2" key="1">
    <citation type="submission" date="2021-06" db="EMBL/GenBank/DDBJ databases">
        <title>Caerostris extrusa draft genome.</title>
        <authorList>
            <person name="Kono N."/>
            <person name="Arakawa K."/>
        </authorList>
    </citation>
    <scope>NUCLEOTIDE SEQUENCE [LARGE SCALE GENOMIC DNA]</scope>
</reference>
<evidence type="ECO:0000313" key="2">
    <source>
        <dbReference type="Proteomes" id="UP001054945"/>
    </source>
</evidence>
<dbReference type="AlphaFoldDB" id="A0AAV4WHK6"/>
<organism evidence="1 2">
    <name type="scientific">Caerostris extrusa</name>
    <name type="common">Bark spider</name>
    <name type="synonym">Caerostris bankana</name>
    <dbReference type="NCBI Taxonomy" id="172846"/>
    <lineage>
        <taxon>Eukaryota</taxon>
        <taxon>Metazoa</taxon>
        <taxon>Ecdysozoa</taxon>
        <taxon>Arthropoda</taxon>
        <taxon>Chelicerata</taxon>
        <taxon>Arachnida</taxon>
        <taxon>Araneae</taxon>
        <taxon>Araneomorphae</taxon>
        <taxon>Entelegynae</taxon>
        <taxon>Araneoidea</taxon>
        <taxon>Araneidae</taxon>
        <taxon>Caerostris</taxon>
    </lineage>
</organism>